<gene>
    <name evidence="9" type="ORF">PVAND_011086</name>
</gene>
<dbReference type="Gene3D" id="2.130.10.30">
    <property type="entry name" value="Regulator of chromosome condensation 1/beta-lactamase-inhibitor protein II"/>
    <property type="match status" value="2"/>
</dbReference>
<evidence type="ECO:0000256" key="7">
    <source>
        <dbReference type="PROSITE-ProRule" id="PRU00235"/>
    </source>
</evidence>
<evidence type="ECO:0000313" key="9">
    <source>
        <dbReference type="EMBL" id="KAG5681672.1"/>
    </source>
</evidence>
<dbReference type="EMBL" id="JADBJN010000001">
    <property type="protein sequence ID" value="KAG5681672.1"/>
    <property type="molecule type" value="Genomic_DNA"/>
</dbReference>
<keyword evidence="4" id="KW-0677">Repeat</keyword>
<evidence type="ECO:0000313" key="10">
    <source>
        <dbReference type="Proteomes" id="UP001107558"/>
    </source>
</evidence>
<dbReference type="InterPro" id="IPR058923">
    <property type="entry name" value="RCC1-like_dom"/>
</dbReference>
<proteinExistence type="predicted"/>
<dbReference type="Gene3D" id="3.30.2410.10">
    <property type="entry name" value="Hect, E3 ligase catalytic domain"/>
    <property type="match status" value="1"/>
</dbReference>
<evidence type="ECO:0000256" key="5">
    <source>
        <dbReference type="ARBA" id="ARBA00022786"/>
    </source>
</evidence>
<dbReference type="Pfam" id="PF00632">
    <property type="entry name" value="HECT"/>
    <property type="match status" value="1"/>
</dbReference>
<keyword evidence="3" id="KW-0808">Transferase</keyword>
<organism evidence="9 10">
    <name type="scientific">Polypedilum vanderplanki</name>
    <name type="common">Sleeping chironomid midge</name>
    <dbReference type="NCBI Taxonomy" id="319348"/>
    <lineage>
        <taxon>Eukaryota</taxon>
        <taxon>Metazoa</taxon>
        <taxon>Ecdysozoa</taxon>
        <taxon>Arthropoda</taxon>
        <taxon>Hexapoda</taxon>
        <taxon>Insecta</taxon>
        <taxon>Pterygota</taxon>
        <taxon>Neoptera</taxon>
        <taxon>Endopterygota</taxon>
        <taxon>Diptera</taxon>
        <taxon>Nematocera</taxon>
        <taxon>Chironomoidea</taxon>
        <taxon>Chironomidae</taxon>
        <taxon>Chironominae</taxon>
        <taxon>Polypedilum</taxon>
        <taxon>Polypedilum</taxon>
    </lineage>
</organism>
<dbReference type="Gene3D" id="3.30.2160.10">
    <property type="entry name" value="Hect, E3 ligase catalytic domain"/>
    <property type="match status" value="1"/>
</dbReference>
<dbReference type="InterPro" id="IPR051709">
    <property type="entry name" value="Ub-ligase/GTPase-reg"/>
</dbReference>
<keyword evidence="10" id="KW-1185">Reference proteome</keyword>
<feature type="repeat" description="RCC1" evidence="7">
    <location>
        <begin position="321"/>
        <end position="382"/>
    </location>
</feature>
<evidence type="ECO:0000256" key="2">
    <source>
        <dbReference type="ARBA" id="ARBA00022490"/>
    </source>
</evidence>
<dbReference type="FunFam" id="3.30.2410.10:FF:000003">
    <property type="entry name" value="probable E3 ubiquitin-protein ligase HERC4 isoform X1"/>
    <property type="match status" value="1"/>
</dbReference>
<dbReference type="Gene3D" id="3.90.1750.10">
    <property type="entry name" value="Hect, E3 ligase catalytic domains"/>
    <property type="match status" value="1"/>
</dbReference>
<dbReference type="InterPro" id="IPR000569">
    <property type="entry name" value="HECT_dom"/>
</dbReference>
<dbReference type="GO" id="GO:0009966">
    <property type="term" value="P:regulation of signal transduction"/>
    <property type="evidence" value="ECO:0007669"/>
    <property type="project" value="UniProtKB-ARBA"/>
</dbReference>
<dbReference type="CDD" id="cd00078">
    <property type="entry name" value="HECTc"/>
    <property type="match status" value="1"/>
</dbReference>
<comment type="subcellular location">
    <subcellularLocation>
        <location evidence="1">Cytoplasm</location>
    </subcellularLocation>
</comment>
<dbReference type="SUPFAM" id="SSF56204">
    <property type="entry name" value="Hect, E3 ligase catalytic domain"/>
    <property type="match status" value="1"/>
</dbReference>
<name>A0A9J6CIG1_POLVA</name>
<accession>A0A9J6CIG1</accession>
<feature type="repeat" description="RCC1" evidence="7">
    <location>
        <begin position="268"/>
        <end position="319"/>
    </location>
</feature>
<feature type="active site" description="Glycyl thioester intermediate" evidence="6">
    <location>
        <position position="1015"/>
    </location>
</feature>
<dbReference type="InterPro" id="IPR009091">
    <property type="entry name" value="RCC1/BLIP-II"/>
</dbReference>
<dbReference type="PROSITE" id="PS50237">
    <property type="entry name" value="HECT"/>
    <property type="match status" value="1"/>
</dbReference>
<evidence type="ECO:0000256" key="4">
    <source>
        <dbReference type="ARBA" id="ARBA00022737"/>
    </source>
</evidence>
<evidence type="ECO:0000256" key="3">
    <source>
        <dbReference type="ARBA" id="ARBA00022679"/>
    </source>
</evidence>
<dbReference type="InterPro" id="IPR000408">
    <property type="entry name" value="Reg_chr_condens"/>
</dbReference>
<dbReference type="InterPro" id="IPR035983">
    <property type="entry name" value="Hect_E3_ubiquitin_ligase"/>
</dbReference>
<dbReference type="SUPFAM" id="SSF50985">
    <property type="entry name" value="RCC1/BLIP-II"/>
    <property type="match status" value="2"/>
</dbReference>
<reference evidence="9" key="1">
    <citation type="submission" date="2021-03" db="EMBL/GenBank/DDBJ databases">
        <title>Chromosome level genome of the anhydrobiotic midge Polypedilum vanderplanki.</title>
        <authorList>
            <person name="Yoshida Y."/>
            <person name="Kikawada T."/>
            <person name="Gusev O."/>
        </authorList>
    </citation>
    <scope>NUCLEOTIDE SEQUENCE</scope>
    <source>
        <strain evidence="9">NIAS01</strain>
        <tissue evidence="9">Whole body or cell culture</tissue>
    </source>
</reference>
<dbReference type="Proteomes" id="UP001107558">
    <property type="component" value="Chromosome 1"/>
</dbReference>
<keyword evidence="2" id="KW-0963">Cytoplasm</keyword>
<evidence type="ECO:0000256" key="1">
    <source>
        <dbReference type="ARBA" id="ARBA00004496"/>
    </source>
</evidence>
<dbReference type="PROSITE" id="PS50012">
    <property type="entry name" value="RCC1_3"/>
    <property type="match status" value="7"/>
</dbReference>
<feature type="domain" description="HECT" evidence="8">
    <location>
        <begin position="721"/>
        <end position="1047"/>
    </location>
</feature>
<evidence type="ECO:0000259" key="8">
    <source>
        <dbReference type="PROSITE" id="PS50237"/>
    </source>
</evidence>
<feature type="repeat" description="RCC1" evidence="7">
    <location>
        <begin position="109"/>
        <end position="162"/>
    </location>
</feature>
<dbReference type="OrthoDB" id="5981550at2759"/>
<protein>
    <recommendedName>
        <fullName evidence="8">HECT domain-containing protein</fullName>
    </recommendedName>
</protein>
<dbReference type="AlphaFoldDB" id="A0A9J6CIG1"/>
<keyword evidence="5 6" id="KW-0833">Ubl conjugation pathway</keyword>
<dbReference type="GO" id="GO:0005737">
    <property type="term" value="C:cytoplasm"/>
    <property type="evidence" value="ECO:0007669"/>
    <property type="project" value="UniProtKB-SubCell"/>
</dbReference>
<feature type="repeat" description="RCC1" evidence="7">
    <location>
        <begin position="1"/>
        <end position="58"/>
    </location>
</feature>
<dbReference type="FunFam" id="3.30.2160.10:FF:000004">
    <property type="entry name" value="probable E3 ubiquitin-protein ligase HERC4 isoform X1"/>
    <property type="match status" value="1"/>
</dbReference>
<dbReference type="SMART" id="SM00119">
    <property type="entry name" value="HECTc"/>
    <property type="match status" value="1"/>
</dbReference>
<feature type="repeat" description="RCC1" evidence="7">
    <location>
        <begin position="216"/>
        <end position="267"/>
    </location>
</feature>
<dbReference type="GO" id="GO:0004842">
    <property type="term" value="F:ubiquitin-protein transferase activity"/>
    <property type="evidence" value="ECO:0007669"/>
    <property type="project" value="InterPro"/>
</dbReference>
<dbReference type="PRINTS" id="PR00633">
    <property type="entry name" value="RCCNDNSATION"/>
</dbReference>
<dbReference type="PANTHER" id="PTHR45622">
    <property type="entry name" value="UBIQUITIN-PROTEIN LIGASE E3A-RELATED"/>
    <property type="match status" value="1"/>
</dbReference>
<dbReference type="PANTHER" id="PTHR45622:SF76">
    <property type="entry name" value="HECT AND RLD DOMAIN CONTAINING E3 UBIQUITIN LIGASE 4, ISOFORM C"/>
    <property type="match status" value="1"/>
</dbReference>
<feature type="repeat" description="RCC1" evidence="7">
    <location>
        <begin position="59"/>
        <end position="108"/>
    </location>
</feature>
<evidence type="ECO:0000256" key="6">
    <source>
        <dbReference type="PROSITE-ProRule" id="PRU00104"/>
    </source>
</evidence>
<comment type="caution">
    <text evidence="9">The sequence shown here is derived from an EMBL/GenBank/DDBJ whole genome shotgun (WGS) entry which is preliminary data.</text>
</comment>
<dbReference type="PROSITE" id="PS00626">
    <property type="entry name" value="RCC1_2"/>
    <property type="match status" value="2"/>
</dbReference>
<sequence length="1047" mass="118914">MALYVWGSDTNNELGLCGQGEEEDVELQNTPQKMQWEEACNLKEAALGGQHTLFLTNSSRVYSCGNNDYGQLGQEVSRKRPQIITTLENYTIIQICSGFQHSVAINDWGQLFAWGFNKFGQCGLDNDESDQHRTPKIVKSLATKHIVQVACGHFHTLALTNSGELYSFGNNSHGQCGLGFVSDKVLKPTLVASLVGLPISYIVCGANHTFVLSKSGSIYGFGKNIYGQLGVGDMIDKCYPTHLKTMRAQSVRYISCGDDFSVFLTADGGVFTCGNGTFGQLGHGTVTNEILPRKVLELMGSTVIQIACGRRHTLTFLPSRNKVYAFGLGGSGQLGSGRDFKKSCVPQIVNGPWVSTNPDSSEYMRIKNIYAGGDHCLVSISLDNQLNDDQLDHRILVESKQIWHLTRELAEICSKCEESADMDLIAAIEVIFKSLACINGSFLLDKNGHLNCTGKNHGIDLQEAEFAFDDIRKVTNESLKSLIWESIIEDLLKALIKMKPPDIETLRIFLTLPLYHEFVNSKNYQSLQTPFCKAVLNLDQIPQKIVTGWYASTTRDYFERLVNIFKDIVIYFLNFELKKIQNANSKQVLFENNFFVALNMLSFLFHINHQQRKDKVPYELFHVQEINDYFDIRQDYVSWVGDVAQNQFFLCNYPFIFDANAKHLLLQTDQAMQMHFAMQNAASQSFLSTLFGTTPAEVYIILTVSRENIVEDTFRELQRYNSSDLKKPMKVKFIGEEAEDTGGVRKEFFMLLLKEVLDTKYGMFCYFEDSRCIWFAENPFEGENTYQLVGILCGLAIYNFTIINLTFPLALYKKLLGEIPDLSDLKELDPLVWKSMQNLLEYANDDVEDVFCLSFEITRNIFGENKTIELKPNGSKIPVTNDNRKEYIDLYVDYIFNKSVEKQFRGFYEGFMKVCGGRVMKLFKPHELMAVIVGNEDYNWEEFEQNAEYKNGYSSSDPTIRMFWEVFHELSNEEKKKFLLFLTGSDRIPIQGMKGIKIYIQPVNDVNCLPVAHVCAGLLDLPRYGSKGKMNYKLHQAIQQTHGFSLV</sequence>
<dbReference type="Pfam" id="PF25390">
    <property type="entry name" value="WD40_RLD"/>
    <property type="match status" value="1"/>
</dbReference>
<feature type="repeat" description="RCC1" evidence="7">
    <location>
        <begin position="163"/>
        <end position="215"/>
    </location>
</feature>